<dbReference type="Gene3D" id="3.40.50.300">
    <property type="entry name" value="P-loop containing nucleotide triphosphate hydrolases"/>
    <property type="match status" value="1"/>
</dbReference>
<dbReference type="Pfam" id="PF07085">
    <property type="entry name" value="DRTGG"/>
    <property type="match status" value="1"/>
</dbReference>
<comment type="caution">
    <text evidence="2">The sequence shown here is derived from an EMBL/GenBank/DDBJ whole genome shotgun (WGS) entry which is preliminary data.</text>
</comment>
<dbReference type="InterPro" id="IPR028979">
    <property type="entry name" value="Ser_kin/Pase_Hpr-like_N_sf"/>
</dbReference>
<name>A0A928VW62_9CYAN</name>
<dbReference type="PANTHER" id="PTHR43356:SF2">
    <property type="entry name" value="PHOSPHATE ACETYLTRANSFERASE"/>
    <property type="match status" value="1"/>
</dbReference>
<dbReference type="Proteomes" id="UP000621799">
    <property type="component" value="Unassembled WGS sequence"/>
</dbReference>
<feature type="domain" description="DRTGG" evidence="1">
    <location>
        <begin position="216"/>
        <end position="321"/>
    </location>
</feature>
<dbReference type="InterPro" id="IPR027417">
    <property type="entry name" value="P-loop_NTPase"/>
</dbReference>
<dbReference type="EMBL" id="JADEXN010000003">
    <property type="protein sequence ID" value="MBE9039253.1"/>
    <property type="molecule type" value="Genomic_DNA"/>
</dbReference>
<reference evidence="2" key="1">
    <citation type="submission" date="2020-10" db="EMBL/GenBank/DDBJ databases">
        <authorList>
            <person name="Castelo-Branco R."/>
            <person name="Eusebio N."/>
            <person name="Adriana R."/>
            <person name="Vieira A."/>
            <person name="Brugerolle De Fraissinette N."/>
            <person name="Rezende De Castro R."/>
            <person name="Schneider M.P."/>
            <person name="Vasconcelos V."/>
            <person name="Leao P.N."/>
        </authorList>
    </citation>
    <scope>NUCLEOTIDE SEQUENCE</scope>
    <source>
        <strain evidence="2">LEGE 11467</strain>
    </source>
</reference>
<accession>A0A928VW62</accession>
<dbReference type="AlphaFoldDB" id="A0A928VW62"/>
<sequence>MPQPKKYLLVGSTEAYSGKSATILGLAHQLQSRGIDLAYGKPLGTCSSESGDNQMDQDVRFLSSLLKLPPERVKPTLLSLNAETIEKRLLQQDTTDYHKLLVESDSTGESELVVLEGPGNLEEGSLFDLSLTQVARVIDARVLLVARFHSVLLVDALLAAGRRLGDRLLGVVINDIPSSQLDTARTQVQSFLEDRGIRVLGLLPSSELLRSVSVGEVAHNLNADVLCCADRLDLMLEGIQIGAMGVNSAVQYFTQARNMAIVTGGDRADIQLAALETAAHCLILTGHITPPPLVLSRAEEVEIPVLSVDLDTLQTVEQIEQTFGKVRLHDAIKVEYVRQMMAEHFDLDRLLDELDLKSAIASS</sequence>
<dbReference type="Pfam" id="PF13500">
    <property type="entry name" value="AAA_26"/>
    <property type="match status" value="1"/>
</dbReference>
<evidence type="ECO:0000313" key="2">
    <source>
        <dbReference type="EMBL" id="MBE9039253.1"/>
    </source>
</evidence>
<dbReference type="CDD" id="cd03109">
    <property type="entry name" value="DTBS"/>
    <property type="match status" value="1"/>
</dbReference>
<dbReference type="RefSeq" id="WP_264319516.1">
    <property type="nucleotide sequence ID" value="NZ_JADEXN010000003.1"/>
</dbReference>
<dbReference type="InterPro" id="IPR050500">
    <property type="entry name" value="Phos_Acetyltrans/Butyryltrans"/>
</dbReference>
<dbReference type="SUPFAM" id="SSF75138">
    <property type="entry name" value="HprK N-terminal domain-like"/>
    <property type="match status" value="1"/>
</dbReference>
<proteinExistence type="predicted"/>
<dbReference type="SUPFAM" id="SSF52540">
    <property type="entry name" value="P-loop containing nucleoside triphosphate hydrolases"/>
    <property type="match status" value="1"/>
</dbReference>
<protein>
    <submittedName>
        <fullName evidence="2">Phosphotransacetylase family protein</fullName>
    </submittedName>
</protein>
<keyword evidence="3" id="KW-1185">Reference proteome</keyword>
<dbReference type="Gene3D" id="3.40.1390.20">
    <property type="entry name" value="HprK N-terminal domain-like"/>
    <property type="match status" value="1"/>
</dbReference>
<organism evidence="2 3">
    <name type="scientific">Zarconia navalis LEGE 11467</name>
    <dbReference type="NCBI Taxonomy" id="1828826"/>
    <lineage>
        <taxon>Bacteria</taxon>
        <taxon>Bacillati</taxon>
        <taxon>Cyanobacteriota</taxon>
        <taxon>Cyanophyceae</taxon>
        <taxon>Oscillatoriophycideae</taxon>
        <taxon>Oscillatoriales</taxon>
        <taxon>Oscillatoriales incertae sedis</taxon>
        <taxon>Zarconia</taxon>
        <taxon>Zarconia navalis</taxon>
    </lineage>
</organism>
<evidence type="ECO:0000259" key="1">
    <source>
        <dbReference type="Pfam" id="PF07085"/>
    </source>
</evidence>
<dbReference type="InterPro" id="IPR010766">
    <property type="entry name" value="DRTGG"/>
</dbReference>
<dbReference type="PANTHER" id="PTHR43356">
    <property type="entry name" value="PHOSPHATE ACETYLTRANSFERASE"/>
    <property type="match status" value="1"/>
</dbReference>
<evidence type="ECO:0000313" key="3">
    <source>
        <dbReference type="Proteomes" id="UP000621799"/>
    </source>
</evidence>
<gene>
    <name evidence="2" type="ORF">IQ235_00390</name>
</gene>